<evidence type="ECO:0000256" key="1">
    <source>
        <dbReference type="SAM" id="Coils"/>
    </source>
</evidence>
<keyword evidence="1" id="KW-0175">Coiled coil</keyword>
<sequence>MTGSTEQRREPAETLRTERIVRQYTEKVLDYRQMELETAELGNKRLLERLGHLSRESSELKAQLLETRNQLKTKNKDLKHVRTHVPQLQAKRNEITEAEAREAYRSLCDKVQHWVQDRLPTTLDLLFSGRMKKSSAAQSANLLTLVREPGKSCLAVHESEEYHVTAAIMYYLWLAVFSKPFYCPLDDSGDNSTLTWIAGIERSMAKSRDIERCREWRSETLKALSSQTSFKSRRDSHLLMLSNDLSSYLSSVFPHIPTRELQKSLHRTIVGPSADLAHKLDTSANIFWLKWPLKTAGSRLEVYECFDVADGGRTVDFSKMAPDSAIRRHTKYLFDIAPGLFVEKVESGKKMALRSVCRPRVLVHTDEENLVRKATLLTWVHNAASC</sequence>
<gene>
    <name evidence="2" type="ORF">AAL_04396</name>
</gene>
<dbReference type="AlphaFoldDB" id="A0A166PDN5"/>
<feature type="coiled-coil region" evidence="1">
    <location>
        <begin position="43"/>
        <end position="81"/>
    </location>
</feature>
<organism evidence="2 3">
    <name type="scientific">Moelleriella libera RCEF 2490</name>
    <dbReference type="NCBI Taxonomy" id="1081109"/>
    <lineage>
        <taxon>Eukaryota</taxon>
        <taxon>Fungi</taxon>
        <taxon>Dikarya</taxon>
        <taxon>Ascomycota</taxon>
        <taxon>Pezizomycotina</taxon>
        <taxon>Sordariomycetes</taxon>
        <taxon>Hypocreomycetidae</taxon>
        <taxon>Hypocreales</taxon>
        <taxon>Clavicipitaceae</taxon>
        <taxon>Moelleriella</taxon>
    </lineage>
</organism>
<evidence type="ECO:0000313" key="2">
    <source>
        <dbReference type="EMBL" id="KZZ96100.1"/>
    </source>
</evidence>
<protein>
    <submittedName>
        <fullName evidence="2">Uncharacterized protein</fullName>
    </submittedName>
</protein>
<evidence type="ECO:0000313" key="3">
    <source>
        <dbReference type="Proteomes" id="UP000078544"/>
    </source>
</evidence>
<keyword evidence="3" id="KW-1185">Reference proteome</keyword>
<dbReference type="Proteomes" id="UP000078544">
    <property type="component" value="Unassembled WGS sequence"/>
</dbReference>
<accession>A0A166PDN5</accession>
<reference evidence="2 3" key="1">
    <citation type="journal article" date="2016" name="Genome Biol. Evol.">
        <title>Divergent and convergent evolution of fungal pathogenicity.</title>
        <authorList>
            <person name="Shang Y."/>
            <person name="Xiao G."/>
            <person name="Zheng P."/>
            <person name="Cen K."/>
            <person name="Zhan S."/>
            <person name="Wang C."/>
        </authorList>
    </citation>
    <scope>NUCLEOTIDE SEQUENCE [LARGE SCALE GENOMIC DNA]</scope>
    <source>
        <strain evidence="2 3">RCEF 2490</strain>
    </source>
</reference>
<name>A0A166PDN5_9HYPO</name>
<dbReference type="EMBL" id="AZGY01000008">
    <property type="protein sequence ID" value="KZZ96100.1"/>
    <property type="molecule type" value="Genomic_DNA"/>
</dbReference>
<dbReference type="OrthoDB" id="4755094at2759"/>
<comment type="caution">
    <text evidence="2">The sequence shown here is derived from an EMBL/GenBank/DDBJ whole genome shotgun (WGS) entry which is preliminary data.</text>
</comment>
<proteinExistence type="predicted"/>